<organism evidence="3 4">
    <name type="scientific">Macrosiphum euphorbiae</name>
    <name type="common">potato aphid</name>
    <dbReference type="NCBI Taxonomy" id="13131"/>
    <lineage>
        <taxon>Eukaryota</taxon>
        <taxon>Metazoa</taxon>
        <taxon>Ecdysozoa</taxon>
        <taxon>Arthropoda</taxon>
        <taxon>Hexapoda</taxon>
        <taxon>Insecta</taxon>
        <taxon>Pterygota</taxon>
        <taxon>Neoptera</taxon>
        <taxon>Paraneoptera</taxon>
        <taxon>Hemiptera</taxon>
        <taxon>Sternorrhyncha</taxon>
        <taxon>Aphidomorpha</taxon>
        <taxon>Aphidoidea</taxon>
        <taxon>Aphididae</taxon>
        <taxon>Macrosiphini</taxon>
        <taxon>Macrosiphum</taxon>
    </lineage>
</organism>
<sequence length="732" mass="84665">MDSWVIKTTKNSSQNTTENNKMSESTSNNNKTPENTSIINKTNNQPIFQTHQKNQIILPTYPNVGGRSFRSQWFKLFDWLEYCPEKNVAFCYPCRIFGNNETKEIAFSVTGYSNWKKALENNKGFYKHQSSSSHRICITKLVDKQKRVETTTEISTLLNENVLEKHRYYVKSIFEIIIFLVVNELPLRGDFDLEMHEDKGLFQSLFRYTLKKDTKLAECAKLIPQNATYLSPFIQNETINIMHNAVQNSVVEDLKNADVPWYTIMEDGTKDNNNRENIAIAIRYVKNGKPIESLLAIKNATNLNAAYFVQMTLDLLKSLNINTDYMLSQCYDGASVMSGTKGGVQALMQKKLNRTIPYVHCYNHQLHLVIVKAVSEVTEIGHFFDQCRLIHKVFNTFKINTLYEGNNTVRLLEQRWSSHLKICEIIYNNYDDMINCLKKVHGKSFDGNEVAQCAGLSLTMKKKTFRFALCLMLKCLRYIKPADKILQSRETGLTLAIPIIHSVINSLKQSRNEEVFNAILKDCENLLPETETESPKRKRKTTIKLNEYILSESSGTYTNYVNDDINISLLSTFYEVIDIIKSEMETRFEKNDELIKAVSNIYELNYDDFKIFNDLKINIPSKEEIICVKNYLKENNISNKNILLELYQQRKAFKATYEMIAAVEVFGCSSAVCESTFSCLNRVDNPQRQSMSHNRLSNLTLLAFESKRTENLNMDLLLTNFNKQNNRKLKLY</sequence>
<evidence type="ECO:0000259" key="2">
    <source>
        <dbReference type="SMART" id="SM00597"/>
    </source>
</evidence>
<reference evidence="3 4" key="1">
    <citation type="submission" date="2023-01" db="EMBL/GenBank/DDBJ databases">
        <authorList>
            <person name="Whitehead M."/>
        </authorList>
    </citation>
    <scope>NUCLEOTIDE SEQUENCE [LARGE SCALE GENOMIC DNA]</scope>
</reference>
<gene>
    <name evidence="3" type="ORF">MEUPH1_LOCUS8921</name>
</gene>
<dbReference type="PANTHER" id="PTHR45749:SF37">
    <property type="entry name" value="OS05G0311600 PROTEIN"/>
    <property type="match status" value="1"/>
</dbReference>
<dbReference type="SMART" id="SM00597">
    <property type="entry name" value="ZnF_TTF"/>
    <property type="match status" value="1"/>
</dbReference>
<dbReference type="InterPro" id="IPR025398">
    <property type="entry name" value="DUF4371"/>
</dbReference>
<name>A0AAV0WA55_9HEMI</name>
<dbReference type="AlphaFoldDB" id="A0AAV0WA55"/>
<dbReference type="EMBL" id="CARXXK010000002">
    <property type="protein sequence ID" value="CAI6352716.1"/>
    <property type="molecule type" value="Genomic_DNA"/>
</dbReference>
<feature type="region of interest" description="Disordered" evidence="1">
    <location>
        <begin position="1"/>
        <end position="37"/>
    </location>
</feature>
<dbReference type="SUPFAM" id="SSF53098">
    <property type="entry name" value="Ribonuclease H-like"/>
    <property type="match status" value="1"/>
</dbReference>
<dbReference type="Proteomes" id="UP001160148">
    <property type="component" value="Unassembled WGS sequence"/>
</dbReference>
<feature type="domain" description="TTF-type" evidence="2">
    <location>
        <begin position="65"/>
        <end position="153"/>
    </location>
</feature>
<keyword evidence="4" id="KW-1185">Reference proteome</keyword>
<protein>
    <recommendedName>
        <fullName evidence="2">TTF-type domain-containing protein</fullName>
    </recommendedName>
</protein>
<dbReference type="InterPro" id="IPR006580">
    <property type="entry name" value="Znf_TTF"/>
</dbReference>
<proteinExistence type="predicted"/>
<comment type="caution">
    <text evidence="3">The sequence shown here is derived from an EMBL/GenBank/DDBJ whole genome shotgun (WGS) entry which is preliminary data.</text>
</comment>
<evidence type="ECO:0000256" key="1">
    <source>
        <dbReference type="SAM" id="MobiDB-lite"/>
    </source>
</evidence>
<dbReference type="PANTHER" id="PTHR45749">
    <property type="match status" value="1"/>
</dbReference>
<dbReference type="Pfam" id="PF14291">
    <property type="entry name" value="DUF4371"/>
    <property type="match status" value="1"/>
</dbReference>
<evidence type="ECO:0000313" key="4">
    <source>
        <dbReference type="Proteomes" id="UP001160148"/>
    </source>
</evidence>
<evidence type="ECO:0000313" key="3">
    <source>
        <dbReference type="EMBL" id="CAI6352716.1"/>
    </source>
</evidence>
<dbReference type="InterPro" id="IPR012337">
    <property type="entry name" value="RNaseH-like_sf"/>
</dbReference>
<accession>A0AAV0WA55</accession>